<dbReference type="Gene3D" id="3.30.1330.230">
    <property type="match status" value="1"/>
</dbReference>
<protein>
    <submittedName>
        <fullName evidence="2">YcaO-type kinase domain-containing protein</fullName>
    </submittedName>
</protein>
<dbReference type="InterPro" id="IPR003776">
    <property type="entry name" value="YcaO-like_dom"/>
</dbReference>
<dbReference type="PANTHER" id="PTHR37809">
    <property type="entry name" value="RIBOSOMAL PROTEIN S12 METHYLTHIOTRANSFERASE ACCESSORY FACTOR YCAO"/>
    <property type="match status" value="1"/>
</dbReference>
<dbReference type="PROSITE" id="PS51664">
    <property type="entry name" value="YCAO"/>
    <property type="match status" value="1"/>
</dbReference>
<dbReference type="OrthoDB" id="5380721at2"/>
<gene>
    <name evidence="2" type="ORF">SAMN02745704_01260</name>
</gene>
<name>A0A1T4WR21_9BACT</name>
<dbReference type="GO" id="GO:0016301">
    <property type="term" value="F:kinase activity"/>
    <property type="evidence" value="ECO:0007669"/>
    <property type="project" value="UniProtKB-KW"/>
</dbReference>
<dbReference type="RefSeq" id="WP_078716840.1">
    <property type="nucleotide sequence ID" value="NZ_FUYC01000004.1"/>
</dbReference>
<evidence type="ECO:0000259" key="1">
    <source>
        <dbReference type="PROSITE" id="PS51664"/>
    </source>
</evidence>
<feature type="domain" description="YcaO" evidence="1">
    <location>
        <begin position="253"/>
        <end position="574"/>
    </location>
</feature>
<proteinExistence type="predicted"/>
<sequence>MQYELKLMDTVAGVGCFAALPAPNLSLNQILDHMRAAPYDDFMHRFAVEQLGKLRTRKVEQFLSTVLQDQRKDPVLSALLGEACLSHQRLEKLRPSLDGLDMTMAARNTPGILLRWHLMPQREQHVAWSRHFAANADTHAPLPAPDRAGPDHEGLDLPYDEEELRAVLSWTAAQDIRRRLTDTLPPAQERQPALETALNALRRLQNAGAFATPEMQHKACLSPFARLRHWGFRIVVRNGRNEHSFKGLQTSYGRGMTEEAARASYAMEVAERFSSYASIGKNGIDGLRGNGALVRGTLDDLREQGALDLMALRSEVPYQGQQLHWMAAERVSLHGVEPALVPAQLAYLFCNVDEQNLFGALGSTGLASGNTTEEARLSALCEVLERDADAVHPLNLHHCFRIRTDDPELRTHLDRLEEHGIHVWFQDVTTELGVPCYRSFVTGLRGDVNKGLGCGLSGPRALVSALTETPYPLPGPASAPTPANLPERRVEDLPDLSTGSAAGDLQVLEQTLVANNLSPHYADMTRANLEIPVCRAIVPGLELLNEFDVFSNLCPRLFRNYLLLLKDESSQLSA</sequence>
<dbReference type="AlphaFoldDB" id="A0A1T4WR21"/>
<accession>A0A1T4WR21</accession>
<dbReference type="EMBL" id="FUYC01000004">
    <property type="protein sequence ID" value="SKA79766.1"/>
    <property type="molecule type" value="Genomic_DNA"/>
</dbReference>
<organism evidence="2 3">
    <name type="scientific">Paucidesulfovibrio gracilis DSM 16080</name>
    <dbReference type="NCBI Taxonomy" id="1121449"/>
    <lineage>
        <taxon>Bacteria</taxon>
        <taxon>Pseudomonadati</taxon>
        <taxon>Thermodesulfobacteriota</taxon>
        <taxon>Desulfovibrionia</taxon>
        <taxon>Desulfovibrionales</taxon>
        <taxon>Desulfovibrionaceae</taxon>
        <taxon>Paucidesulfovibrio</taxon>
    </lineage>
</organism>
<dbReference type="STRING" id="1121449.SAMN02745704_01260"/>
<keyword evidence="3" id="KW-1185">Reference proteome</keyword>
<evidence type="ECO:0000313" key="2">
    <source>
        <dbReference type="EMBL" id="SKA79766.1"/>
    </source>
</evidence>
<keyword evidence="2" id="KW-0418">Kinase</keyword>
<keyword evidence="2" id="KW-0808">Transferase</keyword>
<dbReference type="Pfam" id="PF02624">
    <property type="entry name" value="YcaO"/>
    <property type="match status" value="1"/>
</dbReference>
<dbReference type="PANTHER" id="PTHR37809:SF1">
    <property type="entry name" value="RIBOSOMAL PROTEIN S12 METHYLTHIOTRANSFERASE ACCESSORY FACTOR YCAO"/>
    <property type="match status" value="1"/>
</dbReference>
<evidence type="ECO:0000313" key="3">
    <source>
        <dbReference type="Proteomes" id="UP000190027"/>
    </source>
</evidence>
<reference evidence="2 3" key="1">
    <citation type="submission" date="2017-02" db="EMBL/GenBank/DDBJ databases">
        <authorList>
            <person name="Peterson S.W."/>
        </authorList>
    </citation>
    <scope>NUCLEOTIDE SEQUENCE [LARGE SCALE GENOMIC DNA]</scope>
    <source>
        <strain evidence="2 3">DSM 16080</strain>
    </source>
</reference>
<dbReference type="Proteomes" id="UP000190027">
    <property type="component" value="Unassembled WGS sequence"/>
</dbReference>